<reference evidence="2 3" key="1">
    <citation type="submission" date="2017-02" db="EMBL/GenBank/DDBJ databases">
        <authorList>
            <person name="Peterson S.W."/>
        </authorList>
    </citation>
    <scope>NUCLEOTIDE SEQUENCE [LARGE SCALE GENOMIC DNA]</scope>
    <source>
        <strain evidence="2 3">ATCC 49788</strain>
    </source>
</reference>
<accession>A0A1T4W5U0</accession>
<gene>
    <name evidence="2" type="ORF">SAMN02745130_01062</name>
</gene>
<dbReference type="InterPro" id="IPR009270">
    <property type="entry name" value="DUF927"/>
</dbReference>
<dbReference type="RefSeq" id="WP_078921541.1">
    <property type="nucleotide sequence ID" value="NZ_FUYB01000003.1"/>
</dbReference>
<dbReference type="Proteomes" id="UP000190460">
    <property type="component" value="Unassembled WGS sequence"/>
</dbReference>
<sequence>MSAAIMDFVKTEKSRGLATIQSDTGTFSLKSSGVYFSGFGKDGQALPEKRICSPLKVLGETRNQQAQDWGRLLEWQDNDRNIHRWAMPMHLLAGDGADVARELLKRGLVIAPAKSKKVLEYIQSCDSISRMTCTDKTGWHGGAFVLPEKVYGEDAHTWIYQQDGGAELATAQLGSLEDWHSNVASLARGNSRLLFGISCAFAGALVYPSGLESGGFHLHGGSSSGKTTAQIVAASVWGSPDTYKRSWRATSNGLEGVASQHNDGLLILDEMREISGKDAGETAYMLGNGQGKTRSDRNGGARLAKTWRLLFLSSGEVTLSEILKSEGKRVYAGQEIRIADIPADAGAGMGLLEHLHSFTTPAQLADHLRYVCSRYYGAAGAAWLEAITKDHKQLWNTLPQQINTFVETVAPNASGQAHRVARRFGLVAIAGELATLYGITGWAQGEATEAAERCFKDWLTNFGEGHRETKQILETVQAFIERNGAKFVNLSLAQPLPVPDQVGYYRPTENENGREYLILATQFGRVCDGHSQKQAIEVLRAHGWLNAPDSQGKASISTRLPKVGKKRVYLLTIQED</sequence>
<dbReference type="Pfam" id="PF06048">
    <property type="entry name" value="DUF927"/>
    <property type="match status" value="1"/>
</dbReference>
<evidence type="ECO:0000313" key="2">
    <source>
        <dbReference type="EMBL" id="SKA72405.1"/>
    </source>
</evidence>
<feature type="domain" description="DUF927" evidence="1">
    <location>
        <begin position="27"/>
        <end position="304"/>
    </location>
</feature>
<dbReference type="STRING" id="92487.SAMN02745130_01062"/>
<name>A0A1T4W5U0_9GAMM</name>
<dbReference type="AlphaFoldDB" id="A0A1T4W5U0"/>
<organism evidence="2 3">
    <name type="scientific">Thiothrix eikelboomii</name>
    <dbReference type="NCBI Taxonomy" id="92487"/>
    <lineage>
        <taxon>Bacteria</taxon>
        <taxon>Pseudomonadati</taxon>
        <taxon>Pseudomonadota</taxon>
        <taxon>Gammaproteobacteria</taxon>
        <taxon>Thiotrichales</taxon>
        <taxon>Thiotrichaceae</taxon>
        <taxon>Thiothrix</taxon>
    </lineage>
</organism>
<protein>
    <submittedName>
        <fullName evidence="2">Uncharcterized protein, DUF927 family</fullName>
    </submittedName>
</protein>
<evidence type="ECO:0000259" key="1">
    <source>
        <dbReference type="Pfam" id="PF06048"/>
    </source>
</evidence>
<evidence type="ECO:0000313" key="3">
    <source>
        <dbReference type="Proteomes" id="UP000190460"/>
    </source>
</evidence>
<proteinExistence type="predicted"/>
<dbReference type="OrthoDB" id="784829at2"/>
<dbReference type="EMBL" id="FUYB01000003">
    <property type="protein sequence ID" value="SKA72405.1"/>
    <property type="molecule type" value="Genomic_DNA"/>
</dbReference>
<keyword evidence="3" id="KW-1185">Reference proteome</keyword>